<dbReference type="Gene3D" id="3.10.690.10">
    <property type="entry name" value="Bifunctional nuclease domain"/>
    <property type="match status" value="1"/>
</dbReference>
<keyword evidence="3" id="KW-1185">Reference proteome</keyword>
<dbReference type="Proteomes" id="UP000028481">
    <property type="component" value="Chromosome"/>
</dbReference>
<evidence type="ECO:0000313" key="3">
    <source>
        <dbReference type="Proteomes" id="UP000028481"/>
    </source>
</evidence>
<reference evidence="2 3" key="1">
    <citation type="journal article" date="2015" name="Genome Announc.">
        <title>Genome Sequence of a Sulfate-Reducing Thermophilic Bacterium, Thermodesulfobacterium commune DSM 2178T (Phylum Thermodesulfobacteria).</title>
        <authorList>
            <person name="Bhatnagar S."/>
            <person name="Badger J.H."/>
            <person name="Madupu R."/>
            <person name="Khouri H.M."/>
            <person name="O'Connor E.M."/>
            <person name="Robb F.T."/>
            <person name="Ward N.L."/>
            <person name="Eisen J.A."/>
        </authorList>
    </citation>
    <scope>NUCLEOTIDE SEQUENCE [LARGE SCALE GENOMIC DNA]</scope>
    <source>
        <strain evidence="2 3">DSM 2178</strain>
    </source>
</reference>
<evidence type="ECO:0000259" key="1">
    <source>
        <dbReference type="PROSITE" id="PS51658"/>
    </source>
</evidence>
<dbReference type="EMBL" id="CP008796">
    <property type="protein sequence ID" value="AIH03505.1"/>
    <property type="molecule type" value="Genomic_DNA"/>
</dbReference>
<dbReference type="AlphaFoldDB" id="A0A075WRC3"/>
<dbReference type="STRING" id="289377.HL41_00930"/>
<gene>
    <name evidence="2" type="ORF">HL41_00930</name>
</gene>
<dbReference type="PROSITE" id="PS51658">
    <property type="entry name" value="BFN"/>
    <property type="match status" value="1"/>
</dbReference>
<protein>
    <recommendedName>
        <fullName evidence="1">BFN domain-containing protein</fullName>
    </recommendedName>
</protein>
<dbReference type="GO" id="GO:0004518">
    <property type="term" value="F:nuclease activity"/>
    <property type="evidence" value="ECO:0007669"/>
    <property type="project" value="InterPro"/>
</dbReference>
<dbReference type="KEGG" id="tcm:HL41_00930"/>
<dbReference type="PANTHER" id="PTHR15160">
    <property type="entry name" value="VON HIPPEL-LINDAU PROTEIN"/>
    <property type="match status" value="1"/>
</dbReference>
<dbReference type="PaxDb" id="289377-HL41_00930"/>
<organism evidence="2 3">
    <name type="scientific">Thermodesulfobacterium commune DSM 2178</name>
    <dbReference type="NCBI Taxonomy" id="289377"/>
    <lineage>
        <taxon>Bacteria</taxon>
        <taxon>Pseudomonadati</taxon>
        <taxon>Thermodesulfobacteriota</taxon>
        <taxon>Thermodesulfobacteria</taxon>
        <taxon>Thermodesulfobacteriales</taxon>
        <taxon>Thermodesulfobacteriaceae</taxon>
        <taxon>Thermodesulfobacterium</taxon>
    </lineage>
</organism>
<dbReference type="InterPro" id="IPR036104">
    <property type="entry name" value="BFN_sf"/>
</dbReference>
<dbReference type="InterPro" id="IPR003729">
    <property type="entry name" value="Bi_nuclease_dom"/>
</dbReference>
<feature type="domain" description="BFN" evidence="1">
    <location>
        <begin position="2"/>
        <end position="133"/>
    </location>
</feature>
<dbReference type="OrthoDB" id="9788698at2"/>
<dbReference type="RefSeq" id="WP_038063295.1">
    <property type="nucleotide sequence ID" value="NZ_CP008796.1"/>
</dbReference>
<proteinExistence type="predicted"/>
<accession>A0A075WRC3</accession>
<evidence type="ECO:0000313" key="2">
    <source>
        <dbReference type="EMBL" id="AIH03505.1"/>
    </source>
</evidence>
<sequence>MKIKMVLHGIAMDPMSNSPVMLLKEAEGERILPIWIGVLEATSIAAKLENIQFPRPLTHDLIKNIFENLGITIPKVEIVDLKDNTYYALITIVTGDKVLEIDSRPSDAIALALRLNAEIFVDEEVFKKSQIYSETPVTEKQGEMVITTKEEKEKLKDFLEKLDPKIFKYKM</sequence>
<dbReference type="SUPFAM" id="SSF103256">
    <property type="entry name" value="Hypothetical protein TM0160"/>
    <property type="match status" value="1"/>
</dbReference>
<dbReference type="HOGENOM" id="CLU_096111_2_1_0"/>
<dbReference type="PANTHER" id="PTHR15160:SF1">
    <property type="entry name" value="VON HIPPEL-LINDAU DISEASE TUMOR SUPPRESSOR"/>
    <property type="match status" value="1"/>
</dbReference>
<dbReference type="Pfam" id="PF02577">
    <property type="entry name" value="BFN_dom"/>
    <property type="match status" value="1"/>
</dbReference>
<dbReference type="eggNOG" id="COG1259">
    <property type="taxonomic scope" value="Bacteria"/>
</dbReference>
<name>A0A075WRC3_9BACT</name>